<dbReference type="Gene3D" id="3.90.226.10">
    <property type="entry name" value="2-enoyl-CoA Hydratase, Chain A, domain 1"/>
    <property type="match status" value="1"/>
</dbReference>
<accession>A0ABP3QVD9</accession>
<name>A0ABP3QVD9_9ACTN</name>
<dbReference type="CDD" id="cd06558">
    <property type="entry name" value="crotonase-like"/>
    <property type="match status" value="1"/>
</dbReference>
<reference evidence="2" key="1">
    <citation type="journal article" date="2019" name="Int. J. Syst. Evol. Microbiol.">
        <title>The Global Catalogue of Microorganisms (GCM) 10K type strain sequencing project: providing services to taxonomists for standard genome sequencing and annotation.</title>
        <authorList>
            <consortium name="The Broad Institute Genomics Platform"/>
            <consortium name="The Broad Institute Genome Sequencing Center for Infectious Disease"/>
            <person name="Wu L."/>
            <person name="Ma J."/>
        </authorList>
    </citation>
    <scope>NUCLEOTIDE SEQUENCE [LARGE SCALE GENOMIC DNA]</scope>
    <source>
        <strain evidence="2">JCM 5067</strain>
    </source>
</reference>
<evidence type="ECO:0000313" key="1">
    <source>
        <dbReference type="EMBL" id="GAA0594973.1"/>
    </source>
</evidence>
<dbReference type="EMBL" id="BAAACA010000014">
    <property type="protein sequence ID" value="GAA0594973.1"/>
    <property type="molecule type" value="Genomic_DNA"/>
</dbReference>
<evidence type="ECO:0000313" key="2">
    <source>
        <dbReference type="Proteomes" id="UP001500668"/>
    </source>
</evidence>
<dbReference type="Proteomes" id="UP001500668">
    <property type="component" value="Unassembled WGS sequence"/>
</dbReference>
<dbReference type="RefSeq" id="WP_344073586.1">
    <property type="nucleotide sequence ID" value="NZ_BAAACA010000014.1"/>
</dbReference>
<proteinExistence type="predicted"/>
<organism evidence="1 2">
    <name type="scientific">Streptomyces crystallinus</name>
    <dbReference type="NCBI Taxonomy" id="68191"/>
    <lineage>
        <taxon>Bacteria</taxon>
        <taxon>Bacillati</taxon>
        <taxon>Actinomycetota</taxon>
        <taxon>Actinomycetes</taxon>
        <taxon>Kitasatosporales</taxon>
        <taxon>Streptomycetaceae</taxon>
        <taxon>Streptomyces</taxon>
    </lineage>
</organism>
<comment type="caution">
    <text evidence="1">The sequence shown here is derived from an EMBL/GenBank/DDBJ whole genome shotgun (WGS) entry which is preliminary data.</text>
</comment>
<dbReference type="InterPro" id="IPR001753">
    <property type="entry name" value="Enoyl-CoA_hydra/iso"/>
</dbReference>
<dbReference type="Pfam" id="PF00378">
    <property type="entry name" value="ECH_1"/>
    <property type="match status" value="1"/>
</dbReference>
<gene>
    <name evidence="1" type="ORF">GCM10010394_25490</name>
</gene>
<sequence length="233" mass="24334">MIQIVDGAAPGVRTLLLDRPGSRNALTTALADRAADAVADAAADTGVRALVIATTGEDFGVGADRREHLDAPGRARRMRAFSRLHQAVTTAPKPVVAAVEGRCVAVVAELAAACDIRVGGEGSSFRFPGAELGIPIGAARLVGVVGPAAAKDILLTSRWIPAEEAYRIGLLQRLVPRGEARAAAVEVAALTARADPATTSYLKRQLQLFCGDLERTETEMRTLEAFFGPEGGL</sequence>
<dbReference type="PANTHER" id="PTHR11941">
    <property type="entry name" value="ENOYL-COA HYDRATASE-RELATED"/>
    <property type="match status" value="1"/>
</dbReference>
<dbReference type="SUPFAM" id="SSF52096">
    <property type="entry name" value="ClpP/crotonase"/>
    <property type="match status" value="1"/>
</dbReference>
<keyword evidence="2" id="KW-1185">Reference proteome</keyword>
<dbReference type="PANTHER" id="PTHR11941:SF54">
    <property type="entry name" value="ENOYL-COA HYDRATASE, MITOCHONDRIAL"/>
    <property type="match status" value="1"/>
</dbReference>
<protein>
    <submittedName>
        <fullName evidence="1">Enoyl-CoA hydratase-related protein</fullName>
    </submittedName>
</protein>
<dbReference type="InterPro" id="IPR029045">
    <property type="entry name" value="ClpP/crotonase-like_dom_sf"/>
</dbReference>